<dbReference type="CDD" id="cd17906">
    <property type="entry name" value="CheX"/>
    <property type="match status" value="1"/>
</dbReference>
<keyword evidence="1" id="KW-0145">Chemotaxis</keyword>
<dbReference type="PANTHER" id="PTHR39452:SF1">
    <property type="entry name" value="CHEY-P PHOSPHATASE CHEX"/>
    <property type="match status" value="1"/>
</dbReference>
<name>A0A9W5TVX0_9BACI</name>
<dbReference type="RefSeq" id="WP_250889891.1">
    <property type="nucleotide sequence ID" value="NZ_BMJD01000005.1"/>
</dbReference>
<protein>
    <submittedName>
        <fullName evidence="3">CheY-P phosphatase CheX</fullName>
    </submittedName>
</protein>
<reference evidence="3" key="1">
    <citation type="journal article" date="2014" name="Int. J. Syst. Evol. Microbiol.">
        <title>Complete genome sequence of Corynebacterium casei LMG S-19264T (=DSM 44701T), isolated from a smear-ripened cheese.</title>
        <authorList>
            <consortium name="US DOE Joint Genome Institute (JGI-PGF)"/>
            <person name="Walter F."/>
            <person name="Albersmeier A."/>
            <person name="Kalinowski J."/>
            <person name="Ruckert C."/>
        </authorList>
    </citation>
    <scope>NUCLEOTIDE SEQUENCE</scope>
    <source>
        <strain evidence="3">CGMCC 1.15454</strain>
    </source>
</reference>
<dbReference type="Proteomes" id="UP000621492">
    <property type="component" value="Unassembled WGS sequence"/>
</dbReference>
<dbReference type="PANTHER" id="PTHR39452">
    <property type="entry name" value="CHEY-P PHOSPHATASE CHEX"/>
    <property type="match status" value="1"/>
</dbReference>
<evidence type="ECO:0000259" key="2">
    <source>
        <dbReference type="Pfam" id="PF13690"/>
    </source>
</evidence>
<accession>A0A9W5TVX0</accession>
<dbReference type="Gene3D" id="3.40.1550.10">
    <property type="entry name" value="CheC-like"/>
    <property type="match status" value="1"/>
</dbReference>
<gene>
    <name evidence="3" type="primary">cheX</name>
    <name evidence="3" type="ORF">GCM10011409_11500</name>
</gene>
<sequence>MSVTMEKNLAITELLNSSFLSIKNVVPVDHEIKKPRRLEHPLRLQFGVLIGITGDVKGKLVMAGDSGLFSMIGEKMFGMPLEGEMLSSFSGELGNMIAGGMATIVVEKGLQIDITSPTILQGDTMLTGYKLALQVTTAFDKMGELDINLLLD</sequence>
<proteinExistence type="predicted"/>
<dbReference type="InterPro" id="IPR028051">
    <property type="entry name" value="CheX-like_dom"/>
</dbReference>
<evidence type="ECO:0000313" key="4">
    <source>
        <dbReference type="Proteomes" id="UP000621492"/>
    </source>
</evidence>
<dbReference type="SUPFAM" id="SSF103039">
    <property type="entry name" value="CheC-like"/>
    <property type="match status" value="1"/>
</dbReference>
<keyword evidence="4" id="KW-1185">Reference proteome</keyword>
<dbReference type="AlphaFoldDB" id="A0A9W5TVX0"/>
<reference evidence="3" key="2">
    <citation type="submission" date="2020-09" db="EMBL/GenBank/DDBJ databases">
        <authorList>
            <person name="Sun Q."/>
            <person name="Zhou Y."/>
        </authorList>
    </citation>
    <scope>NUCLEOTIDE SEQUENCE</scope>
    <source>
        <strain evidence="3">CGMCC 1.15454</strain>
    </source>
</reference>
<evidence type="ECO:0000313" key="3">
    <source>
        <dbReference type="EMBL" id="GGB35724.1"/>
    </source>
</evidence>
<dbReference type="InterPro" id="IPR038756">
    <property type="entry name" value="CheX-like"/>
</dbReference>
<dbReference type="Pfam" id="PF13690">
    <property type="entry name" value="CheX"/>
    <property type="match status" value="1"/>
</dbReference>
<dbReference type="EMBL" id="BMJD01000005">
    <property type="protein sequence ID" value="GGB35724.1"/>
    <property type="molecule type" value="Genomic_DNA"/>
</dbReference>
<organism evidence="3 4">
    <name type="scientific">Lentibacillus populi</name>
    <dbReference type="NCBI Taxonomy" id="1827502"/>
    <lineage>
        <taxon>Bacteria</taxon>
        <taxon>Bacillati</taxon>
        <taxon>Bacillota</taxon>
        <taxon>Bacilli</taxon>
        <taxon>Bacillales</taxon>
        <taxon>Bacillaceae</taxon>
        <taxon>Lentibacillus</taxon>
    </lineage>
</organism>
<evidence type="ECO:0000256" key="1">
    <source>
        <dbReference type="ARBA" id="ARBA00022500"/>
    </source>
</evidence>
<dbReference type="InterPro" id="IPR028976">
    <property type="entry name" value="CheC-like_sf"/>
</dbReference>
<feature type="domain" description="Chemotaxis phosphatase CheX-like" evidence="2">
    <location>
        <begin position="47"/>
        <end position="126"/>
    </location>
</feature>
<comment type="caution">
    <text evidence="3">The sequence shown here is derived from an EMBL/GenBank/DDBJ whole genome shotgun (WGS) entry which is preliminary data.</text>
</comment>
<dbReference type="GO" id="GO:0006935">
    <property type="term" value="P:chemotaxis"/>
    <property type="evidence" value="ECO:0007669"/>
    <property type="project" value="UniProtKB-KW"/>
</dbReference>